<dbReference type="InterPro" id="IPR032821">
    <property type="entry name" value="PKS_assoc"/>
</dbReference>
<feature type="domain" description="Carrier" evidence="11">
    <location>
        <begin position="2468"/>
        <end position="2545"/>
    </location>
</feature>
<dbReference type="InterPro" id="IPR049551">
    <property type="entry name" value="PKS_DH_C"/>
</dbReference>
<dbReference type="Pfam" id="PF21089">
    <property type="entry name" value="PKS_DH_N"/>
    <property type="match status" value="1"/>
</dbReference>
<dbReference type="Gene3D" id="1.10.1200.10">
    <property type="entry name" value="ACP-like"/>
    <property type="match status" value="1"/>
</dbReference>
<keyword evidence="15" id="KW-1185">Reference proteome</keyword>
<dbReference type="PANTHER" id="PTHR43775:SF29">
    <property type="entry name" value="ASPERFURANONE POLYKETIDE SYNTHASE AFOG-RELATED"/>
    <property type="match status" value="1"/>
</dbReference>
<dbReference type="PROSITE" id="PS52019">
    <property type="entry name" value="PKS_MFAS_DH"/>
    <property type="match status" value="1"/>
</dbReference>
<evidence type="ECO:0000313" key="14">
    <source>
        <dbReference type="EMBL" id="KAJ5238334.1"/>
    </source>
</evidence>
<name>A0A9W9P5Q2_9EURO</name>
<dbReference type="GO" id="GO:0016491">
    <property type="term" value="F:oxidoreductase activity"/>
    <property type="evidence" value="ECO:0007669"/>
    <property type="project" value="UniProtKB-KW"/>
</dbReference>
<dbReference type="PANTHER" id="PTHR43775">
    <property type="entry name" value="FATTY ACID SYNTHASE"/>
    <property type="match status" value="1"/>
</dbReference>
<feature type="active site" description="Proton acceptor; for dehydratase activity" evidence="9">
    <location>
        <position position="999"/>
    </location>
</feature>
<dbReference type="Pfam" id="PF00107">
    <property type="entry name" value="ADH_zinc_N"/>
    <property type="match status" value="1"/>
</dbReference>
<dbReference type="InterPro" id="IPR013217">
    <property type="entry name" value="Methyltransf_12"/>
</dbReference>
<dbReference type="GeneID" id="83199553"/>
<dbReference type="InterPro" id="IPR036736">
    <property type="entry name" value="ACP-like_sf"/>
</dbReference>
<dbReference type="GO" id="GO:0004312">
    <property type="term" value="F:fatty acid synthase activity"/>
    <property type="evidence" value="ECO:0007669"/>
    <property type="project" value="TreeGrafter"/>
</dbReference>
<dbReference type="CDD" id="cd05274">
    <property type="entry name" value="KR_FAS_SDR_x"/>
    <property type="match status" value="1"/>
</dbReference>
<evidence type="ECO:0000256" key="8">
    <source>
        <dbReference type="ARBA" id="ARBA00023315"/>
    </source>
</evidence>
<dbReference type="Pfam" id="PF08242">
    <property type="entry name" value="Methyltransf_12"/>
    <property type="match status" value="1"/>
</dbReference>
<feature type="region of interest" description="C-terminal hotdog fold" evidence="9">
    <location>
        <begin position="1133"/>
        <end position="1292"/>
    </location>
</feature>
<evidence type="ECO:0000256" key="2">
    <source>
        <dbReference type="ARBA" id="ARBA00022553"/>
    </source>
</evidence>
<dbReference type="PROSITE" id="PS00012">
    <property type="entry name" value="PHOSPHOPANTETHEINE"/>
    <property type="match status" value="1"/>
</dbReference>
<keyword evidence="5" id="KW-0521">NADP</keyword>
<dbReference type="GO" id="GO:0008168">
    <property type="term" value="F:methyltransferase activity"/>
    <property type="evidence" value="ECO:0007669"/>
    <property type="project" value="UniProtKB-KW"/>
</dbReference>
<dbReference type="GO" id="GO:1901336">
    <property type="term" value="P:lactone biosynthetic process"/>
    <property type="evidence" value="ECO:0007669"/>
    <property type="project" value="UniProtKB-ARBA"/>
</dbReference>
<dbReference type="InterPro" id="IPR020806">
    <property type="entry name" value="PKS_PP-bd"/>
</dbReference>
<dbReference type="InterPro" id="IPR014031">
    <property type="entry name" value="Ketoacyl_synth_C"/>
</dbReference>
<dbReference type="EMBL" id="JAPQKS010000003">
    <property type="protein sequence ID" value="KAJ5238334.1"/>
    <property type="molecule type" value="Genomic_DNA"/>
</dbReference>
<dbReference type="Gene3D" id="3.30.70.3290">
    <property type="match status" value="1"/>
</dbReference>
<dbReference type="Pfam" id="PF08240">
    <property type="entry name" value="ADH_N"/>
    <property type="match status" value="1"/>
</dbReference>
<dbReference type="Pfam" id="PF00698">
    <property type="entry name" value="Acyl_transf_1"/>
    <property type="match status" value="1"/>
</dbReference>
<dbReference type="GO" id="GO:0031177">
    <property type="term" value="F:phosphopantetheine binding"/>
    <property type="evidence" value="ECO:0007669"/>
    <property type="project" value="InterPro"/>
</dbReference>
<feature type="active site" description="Proton donor; for dehydratase activity" evidence="9">
    <location>
        <position position="1202"/>
    </location>
</feature>
<dbReference type="SUPFAM" id="SSF47336">
    <property type="entry name" value="ACP-like"/>
    <property type="match status" value="1"/>
</dbReference>
<evidence type="ECO:0000256" key="3">
    <source>
        <dbReference type="ARBA" id="ARBA00022603"/>
    </source>
</evidence>
<dbReference type="InterPro" id="IPR049900">
    <property type="entry name" value="PKS_mFAS_DH"/>
</dbReference>
<dbReference type="InterPro" id="IPR016039">
    <property type="entry name" value="Thiolase-like"/>
</dbReference>
<dbReference type="OrthoDB" id="329835at2759"/>
<dbReference type="SUPFAM" id="SSF53901">
    <property type="entry name" value="Thiolase-like"/>
    <property type="match status" value="1"/>
</dbReference>
<dbReference type="GO" id="GO:0030639">
    <property type="term" value="P:polyketide biosynthetic process"/>
    <property type="evidence" value="ECO:0007669"/>
    <property type="project" value="UniProtKB-ARBA"/>
</dbReference>
<evidence type="ECO:0000259" key="11">
    <source>
        <dbReference type="PROSITE" id="PS50075"/>
    </source>
</evidence>
<proteinExistence type="predicted"/>
<dbReference type="SUPFAM" id="SSF53335">
    <property type="entry name" value="S-adenosyl-L-methionine-dependent methyltransferases"/>
    <property type="match status" value="1"/>
</dbReference>
<dbReference type="InterPro" id="IPR001227">
    <property type="entry name" value="Ac_transferase_dom_sf"/>
</dbReference>
<dbReference type="Pfam" id="PF02801">
    <property type="entry name" value="Ketoacyl-synt_C"/>
    <property type="match status" value="1"/>
</dbReference>
<dbReference type="Pfam" id="PF08659">
    <property type="entry name" value="KR"/>
    <property type="match status" value="1"/>
</dbReference>
<dbReference type="Gene3D" id="3.40.50.720">
    <property type="entry name" value="NAD(P)-binding Rossmann-like Domain"/>
    <property type="match status" value="2"/>
</dbReference>
<dbReference type="InterPro" id="IPR020807">
    <property type="entry name" value="PKS_DH"/>
</dbReference>
<gene>
    <name evidence="14" type="ORF">N7468_002953</name>
</gene>
<feature type="region of interest" description="N-terminal hotdog fold" evidence="9">
    <location>
        <begin position="967"/>
        <end position="1103"/>
    </location>
</feature>
<dbReference type="Gene3D" id="3.40.50.150">
    <property type="entry name" value="Vaccinia Virus protein VP39"/>
    <property type="match status" value="1"/>
</dbReference>
<dbReference type="RefSeq" id="XP_058331253.1">
    <property type="nucleotide sequence ID" value="XM_058472250.1"/>
</dbReference>
<dbReference type="Gene3D" id="3.40.47.10">
    <property type="match status" value="1"/>
</dbReference>
<keyword evidence="1" id="KW-0596">Phosphopantetheine</keyword>
<dbReference type="Pfam" id="PF23114">
    <property type="entry name" value="NAD-bd_HRPKS_sdrA"/>
    <property type="match status" value="1"/>
</dbReference>
<dbReference type="Proteomes" id="UP001150941">
    <property type="component" value="Unassembled WGS sequence"/>
</dbReference>
<dbReference type="SUPFAM" id="SSF55048">
    <property type="entry name" value="Probable ACP-binding domain of malonyl-CoA ACP transacylase"/>
    <property type="match status" value="1"/>
</dbReference>
<evidence type="ECO:0000259" key="13">
    <source>
        <dbReference type="PROSITE" id="PS52019"/>
    </source>
</evidence>
<dbReference type="InterPro" id="IPR006162">
    <property type="entry name" value="Ppantetheine_attach_site"/>
</dbReference>
<evidence type="ECO:0008006" key="16">
    <source>
        <dbReference type="Google" id="ProtNLM"/>
    </source>
</evidence>
<dbReference type="CDD" id="cd05195">
    <property type="entry name" value="enoyl_red"/>
    <property type="match status" value="1"/>
</dbReference>
<keyword evidence="4" id="KW-0808">Transferase</keyword>
<dbReference type="SMART" id="SM00823">
    <property type="entry name" value="PKS_PP"/>
    <property type="match status" value="1"/>
</dbReference>
<feature type="domain" description="Ketosynthase family 3 (KS3)" evidence="12">
    <location>
        <begin position="14"/>
        <end position="440"/>
    </location>
</feature>
<sequence length="2551" mass="281677">MQPPQDANVGTIGKDDVAVIGYSMRFPGDATSPQKFWEILEDGRSVMTEVPANRFNINGFYHPDGSRNDTINCRGGHFVTQDMAAFDAPFFSMNPAEVESMDPQQRCLLETSYRAFENAGLPMQHVAGSNTSVYVAALGINYVRMFEFDEEVHAPYKANGNSGAILSNRLSWFYDLLGPSMTIETACSGSLISLHLGCKSLLAKESNLSLVCGTNLYLEPLSDVISLSSLKFISPDSRCYSFDAKGNGYAKGDGFGVLVLKRLSDAVADGDIIRAVIRGTATNQDGHTPNMSQPSLAAQERLIRTAYRDAGLDFKQTRLFEAHGPGTLMGDPIEANAIRNVFSSERSPDDPLYVGSVKANIGHLEATAGLASVIKMILCLERGIIPPIAGFENLNPQIQSKAWNLEFPKKPIPWPNDGLRRASVNAFGYGGSNAHAILDDAYNYLKERGIKGRHVTATSPPKQLSLSNGTANGVNGHSSNGHTLGSNGDAQRADPFLFVYSAADSGGIDRLASVYKEYLSLLKPEDVSSEYLRNLAFTLSNKRSLLPYKSYVLAASLGDLISKLENIPKPIRSSTAPNLLFVFTGQGAQWARMGVELSTFEKFSESLKAADAYMKGLGSTWSLLEELHKPKDASRIDSPDLSQPLCTALQIALVELLATWGITLSGVVGHSSGEVAAAFSAGAISRESAWTIAYFRGALAARLAKDTATSPQKGGMIAVGLSESELRPYFEEISKVHGAGSLSVACFNSSTNITVSGLDKAVDELKNRLDDDNAFARKLRIPVAYHSSHMQPIAEEYLGLIKSIAPPQNSEHASKPLFVSSVTGKPIEVEQLSQPQYWVDNLVSPVRFAQAIKQFDALNGNASRNDNYFVEIGPHPAMQRAVMDSLDNPKYGITVRRDVSGVVSLKQLSGELWTEGFPVKIDAVNCHDNAEAEMIADLPEYPFNHTHKFWLESRMWKNYRNRENIRHELRGIPVTDWNPFEPRFRFTIRLSDLPWLNDHRVNGTILYPGAGIATIAFEAVRYLNKPGQPVKGYRLRNVSVFAAIPVPDTPEGVECQIYFRNQDNSRTTGSKAIEARDFRICVYADDEWREVAAGSATTEYEEETPDEIYGQDEASVFKAECQARYQEALKQCTAKSTPSMFYESTTRTGYGFGPTFNTLHDVVYDPHGAKAIGTIWPDEWKSKVPARNADVQPHLIHPSALDGVFQVTALATTKGGTSDGPLQAPTQFGDFWISHSLLDRTPETSYQIIAHRTREAVRETESSILALRSDTGEPAVILDGYRATTVSHMGYAPSEKRNIFYRLDWKPDVDLLNREQKEKYILDHEPMHVEWEPAKEVVVLYYMQQMLQELDAPGFQQPTGHWQKFITWVRNRFAELGESNPLLQSPWKETLADNDKRAKFLADFEASGVVNKAIYTFIRELVPFIRGETDPLDLLFNQNLAKDLYAEVIFSVSAKRMGDFIDLLAHKNSSMNILELGAGTGSGTAPILSALGKQGGREGATPRFSSYTFTDISPSFFEKAKVQFSDYTDRMIFQTFDIEKEPEDQGFEAGKYDLIVAATMIHATECIADSLTRARRLLKPGGHLVIIEPTNKKDIPLNGIWGTLSAITDFPKVENHTVSLIISRAAPQDVATPVNPSSSLLIVAETELQNKVAQELVSLAKVNDTERTVKVVKPEELQDQNPHVDATLSLLEYGKQFLSRMSESDFGLLKKLVDTSTKICWVTSGAGEKASIPESAMSSGFSRALAMEHEGVHMTNLDIDNVEDAFYAAKIISNVAEIYFGTADNNSREGDYSVVDGTVLIPRAIEANDINDYSHFQNAKLPIEKRRLIREPVTEPLQVQFSPGQLDSFRYVRDPEVDNPLADDEVEVEVKASPINFKDVLVALGQVTDNYLGNEFAGVIRKVGAGVKDFAPGDRVTGLGVGTFRTYVRHKTHTIIHIPDDMPFVEALPSVWLTALYGLVHIGRLQKGETVLIHAAAGAVGQAAIQLAQHIGADVFVTVSSQAKKDHIQKRFNIPNDRFFSSRRLAFGKQIMRATNGVGVDVILNSLSGEQLVESWKCIASLGRFIEIGKRDMETFQKLPMNIFLRNVTFASVDLLRVYNDHPKLLHKLMLEMKDLIFAKTFTAPQPVTLFPPGDIESAFRYLQTGRHMGKAVVDWEKDEELPIIPYFDPGYQFDPQATYVIAGGLGGIGRSLASWFPTRGAKNLILLSRSGAVAESAKVLVNNLAARGVNVATPRCDISNPESLEAALKECAHMPPIKGVIQGAMVLKDRPFDLMTKEEWQAVQDPKVTGTWNLHHKLPRDMDFFVILSSLGGMIGVKGQAQYNACGTFQDAFARHRWSEGQKCISIDIGLVTAVGYVAEQQPMSGLSQRWIDEGFEVLREEELHSVVDWACNPTIPIGSSWETQVLSALNSPNSRISIGKDLLPYMKRPMYCHLHQRDHGSHHQSQESNKEVDYSALLKEATSVEDGGRIIASALAKRLSQALSVPEEDIDKTKPAHSFGVDSLVAVELRFWFATKMKVDLSLFDIIANISIEELGQVAAEKSQFFAQN</sequence>
<comment type="caution">
    <text evidence="14">The sequence shown here is derived from an EMBL/GenBank/DDBJ whole genome shotgun (WGS) entry which is preliminary data.</text>
</comment>
<keyword evidence="3" id="KW-0489">Methyltransferase</keyword>
<dbReference type="InterPro" id="IPR020841">
    <property type="entry name" value="PKS_Beta-ketoAc_synthase_dom"/>
</dbReference>
<evidence type="ECO:0000256" key="10">
    <source>
        <dbReference type="SAM" id="MobiDB-lite"/>
    </source>
</evidence>
<dbReference type="InterPro" id="IPR056501">
    <property type="entry name" value="NAD-bd_HRPKS_sdrA"/>
</dbReference>
<dbReference type="Pfam" id="PF00109">
    <property type="entry name" value="ketoacyl-synt"/>
    <property type="match status" value="1"/>
</dbReference>
<dbReference type="InterPro" id="IPR014030">
    <property type="entry name" value="Ketoacyl_synth_N"/>
</dbReference>
<evidence type="ECO:0000256" key="4">
    <source>
        <dbReference type="ARBA" id="ARBA00022679"/>
    </source>
</evidence>
<evidence type="ECO:0000256" key="9">
    <source>
        <dbReference type="PROSITE-ProRule" id="PRU01363"/>
    </source>
</evidence>
<dbReference type="SMART" id="SM00827">
    <property type="entry name" value="PKS_AT"/>
    <property type="match status" value="1"/>
</dbReference>
<dbReference type="Gene3D" id="3.40.366.10">
    <property type="entry name" value="Malonyl-Coenzyme A Acyl Carrier Protein, domain 2"/>
    <property type="match status" value="1"/>
</dbReference>
<dbReference type="InterPro" id="IPR014043">
    <property type="entry name" value="Acyl_transferase_dom"/>
</dbReference>
<dbReference type="InterPro" id="IPR016036">
    <property type="entry name" value="Malonyl_transacylase_ACP-bd"/>
</dbReference>
<dbReference type="InterPro" id="IPR020843">
    <property type="entry name" value="ER"/>
</dbReference>
<evidence type="ECO:0000259" key="12">
    <source>
        <dbReference type="PROSITE" id="PS52004"/>
    </source>
</evidence>
<dbReference type="InterPro" id="IPR016035">
    <property type="entry name" value="Acyl_Trfase/lysoPLipase"/>
</dbReference>
<dbReference type="SUPFAM" id="SSF50129">
    <property type="entry name" value="GroES-like"/>
    <property type="match status" value="1"/>
</dbReference>
<dbReference type="InterPro" id="IPR013154">
    <property type="entry name" value="ADH-like_N"/>
</dbReference>
<dbReference type="InterPro" id="IPR011032">
    <property type="entry name" value="GroES-like_sf"/>
</dbReference>
<dbReference type="InterPro" id="IPR050091">
    <property type="entry name" value="PKS_NRPS_Biosynth_Enz"/>
</dbReference>
<dbReference type="InterPro" id="IPR009081">
    <property type="entry name" value="PP-bd_ACP"/>
</dbReference>
<keyword evidence="7" id="KW-0511">Multifunctional enzyme</keyword>
<evidence type="ECO:0000256" key="5">
    <source>
        <dbReference type="ARBA" id="ARBA00022857"/>
    </source>
</evidence>
<dbReference type="InterPro" id="IPR013149">
    <property type="entry name" value="ADH-like_C"/>
</dbReference>
<dbReference type="InterPro" id="IPR029063">
    <property type="entry name" value="SAM-dependent_MTases_sf"/>
</dbReference>
<dbReference type="GO" id="GO:0032259">
    <property type="term" value="P:methylation"/>
    <property type="evidence" value="ECO:0007669"/>
    <property type="project" value="UniProtKB-KW"/>
</dbReference>
<keyword evidence="2" id="KW-0597">Phosphoprotein</keyword>
<dbReference type="FunFam" id="3.40.50.720:FF:000209">
    <property type="entry name" value="Polyketide synthase Pks12"/>
    <property type="match status" value="1"/>
</dbReference>
<keyword evidence="8" id="KW-0012">Acyltransferase</keyword>
<dbReference type="InterPro" id="IPR013968">
    <property type="entry name" value="PKS_KR"/>
</dbReference>
<dbReference type="Pfam" id="PF23297">
    <property type="entry name" value="ACP_SdgA_C"/>
    <property type="match status" value="1"/>
</dbReference>
<dbReference type="InterPro" id="IPR036291">
    <property type="entry name" value="NAD(P)-bd_dom_sf"/>
</dbReference>
<dbReference type="InterPro" id="IPR049552">
    <property type="entry name" value="PKS_DH_N"/>
</dbReference>
<dbReference type="Gene3D" id="3.10.129.110">
    <property type="entry name" value="Polyketide synthase dehydratase"/>
    <property type="match status" value="1"/>
</dbReference>
<dbReference type="InterPro" id="IPR057326">
    <property type="entry name" value="KR_dom"/>
</dbReference>
<dbReference type="SMART" id="SM00825">
    <property type="entry name" value="PKS_KS"/>
    <property type="match status" value="1"/>
</dbReference>
<dbReference type="SUPFAM" id="SSF52151">
    <property type="entry name" value="FabD/lysophospholipase-like"/>
    <property type="match status" value="1"/>
</dbReference>
<dbReference type="CDD" id="cd02440">
    <property type="entry name" value="AdoMet_MTases"/>
    <property type="match status" value="1"/>
</dbReference>
<dbReference type="PROSITE" id="PS52004">
    <property type="entry name" value="KS3_2"/>
    <property type="match status" value="1"/>
</dbReference>
<dbReference type="GO" id="GO:0006633">
    <property type="term" value="P:fatty acid biosynthetic process"/>
    <property type="evidence" value="ECO:0007669"/>
    <property type="project" value="TreeGrafter"/>
</dbReference>
<dbReference type="SUPFAM" id="SSF51735">
    <property type="entry name" value="NAD(P)-binding Rossmann-fold domains"/>
    <property type="match status" value="2"/>
</dbReference>
<evidence type="ECO:0000256" key="7">
    <source>
        <dbReference type="ARBA" id="ARBA00023268"/>
    </source>
</evidence>
<accession>A0A9W9P5Q2</accession>
<dbReference type="SMART" id="SM00829">
    <property type="entry name" value="PKS_ER"/>
    <property type="match status" value="1"/>
</dbReference>
<evidence type="ECO:0000256" key="1">
    <source>
        <dbReference type="ARBA" id="ARBA00022450"/>
    </source>
</evidence>
<dbReference type="SMART" id="SM00822">
    <property type="entry name" value="PKS_KR"/>
    <property type="match status" value="1"/>
</dbReference>
<feature type="region of interest" description="Disordered" evidence="10">
    <location>
        <begin position="456"/>
        <end position="486"/>
    </location>
</feature>
<dbReference type="Gene3D" id="3.90.180.10">
    <property type="entry name" value="Medium-chain alcohol dehydrogenases, catalytic domain"/>
    <property type="match status" value="1"/>
</dbReference>
<reference evidence="14" key="2">
    <citation type="journal article" date="2023" name="IMA Fungus">
        <title>Comparative genomic study of the Penicillium genus elucidates a diverse pangenome and 15 lateral gene transfer events.</title>
        <authorList>
            <person name="Petersen C."/>
            <person name="Sorensen T."/>
            <person name="Nielsen M.R."/>
            <person name="Sondergaard T.E."/>
            <person name="Sorensen J.L."/>
            <person name="Fitzpatrick D.A."/>
            <person name="Frisvad J.C."/>
            <person name="Nielsen K.L."/>
        </authorList>
    </citation>
    <scope>NUCLEOTIDE SEQUENCE</scope>
    <source>
        <strain evidence="14">IBT 19713</strain>
    </source>
</reference>
<dbReference type="Pfam" id="PF14765">
    <property type="entry name" value="PS-DH"/>
    <property type="match status" value="1"/>
</dbReference>
<evidence type="ECO:0000256" key="6">
    <source>
        <dbReference type="ARBA" id="ARBA00023002"/>
    </source>
</evidence>
<dbReference type="PROSITE" id="PS50075">
    <property type="entry name" value="CARRIER"/>
    <property type="match status" value="1"/>
</dbReference>
<dbReference type="Pfam" id="PF16197">
    <property type="entry name" value="KAsynt_C_assoc"/>
    <property type="match status" value="1"/>
</dbReference>
<dbReference type="CDD" id="cd00833">
    <property type="entry name" value="PKS"/>
    <property type="match status" value="1"/>
</dbReference>
<reference evidence="14" key="1">
    <citation type="submission" date="2022-11" db="EMBL/GenBank/DDBJ databases">
        <authorList>
            <person name="Petersen C."/>
        </authorList>
    </citation>
    <scope>NUCLEOTIDE SEQUENCE</scope>
    <source>
        <strain evidence="14">IBT 19713</strain>
    </source>
</reference>
<protein>
    <recommendedName>
        <fullName evidence="16">Polyketide synthase</fullName>
    </recommendedName>
</protein>
<dbReference type="SMART" id="SM00826">
    <property type="entry name" value="PKS_DH"/>
    <property type="match status" value="1"/>
</dbReference>
<organism evidence="14 15">
    <name type="scientific">Penicillium chermesinum</name>
    <dbReference type="NCBI Taxonomy" id="63820"/>
    <lineage>
        <taxon>Eukaryota</taxon>
        <taxon>Fungi</taxon>
        <taxon>Dikarya</taxon>
        <taxon>Ascomycota</taxon>
        <taxon>Pezizomycotina</taxon>
        <taxon>Eurotiomycetes</taxon>
        <taxon>Eurotiomycetidae</taxon>
        <taxon>Eurotiales</taxon>
        <taxon>Aspergillaceae</taxon>
        <taxon>Penicillium</taxon>
    </lineage>
</organism>
<keyword evidence="6" id="KW-0560">Oxidoreductase</keyword>
<feature type="domain" description="PKS/mFAS DH" evidence="13">
    <location>
        <begin position="967"/>
        <end position="1292"/>
    </location>
</feature>
<evidence type="ECO:0000313" key="15">
    <source>
        <dbReference type="Proteomes" id="UP001150941"/>
    </source>
</evidence>
<dbReference type="InterPro" id="IPR042104">
    <property type="entry name" value="PKS_dehydratase_sf"/>
</dbReference>